<dbReference type="KEGG" id="dsh:Dshi_3198"/>
<dbReference type="RefSeq" id="WP_012179858.1">
    <property type="nucleotide sequence ID" value="NC_009952.1"/>
</dbReference>
<organism evidence="1 2">
    <name type="scientific">Dinoroseobacter shibae (strain DSM 16493 / NCIMB 14021 / DFL 12)</name>
    <dbReference type="NCBI Taxonomy" id="398580"/>
    <lineage>
        <taxon>Bacteria</taxon>
        <taxon>Pseudomonadati</taxon>
        <taxon>Pseudomonadota</taxon>
        <taxon>Alphaproteobacteria</taxon>
        <taxon>Rhodobacterales</taxon>
        <taxon>Roseobacteraceae</taxon>
        <taxon>Dinoroseobacter</taxon>
    </lineage>
</organism>
<gene>
    <name evidence="1" type="primary">nosL</name>
    <name evidence="1" type="ordered locus">Dshi_3198</name>
</gene>
<proteinExistence type="predicted"/>
<dbReference type="PROSITE" id="PS51257">
    <property type="entry name" value="PROKAR_LIPOPROTEIN"/>
    <property type="match status" value="1"/>
</dbReference>
<accession>A8LM22</accession>
<dbReference type="Proteomes" id="UP000006833">
    <property type="component" value="Chromosome"/>
</dbReference>
<evidence type="ECO:0000313" key="2">
    <source>
        <dbReference type="Proteomes" id="UP000006833"/>
    </source>
</evidence>
<dbReference type="OrthoDB" id="7354657at2"/>
<dbReference type="EMBL" id="CP000830">
    <property type="protein sequence ID" value="ABV94931.1"/>
    <property type="molecule type" value="Genomic_DNA"/>
</dbReference>
<dbReference type="STRING" id="398580.Dshi_3198"/>
<dbReference type="AlphaFoldDB" id="A8LM22"/>
<name>A8LM22_DINSH</name>
<dbReference type="SUPFAM" id="SSF160387">
    <property type="entry name" value="NosL/MerB-like"/>
    <property type="match status" value="1"/>
</dbReference>
<evidence type="ECO:0000313" key="1">
    <source>
        <dbReference type="EMBL" id="ABV94931.1"/>
    </source>
</evidence>
<dbReference type="Pfam" id="PF05573">
    <property type="entry name" value="NosL"/>
    <property type="match status" value="1"/>
</dbReference>
<sequence length="189" mass="20235">MRALPLMFLLALAACKDDVQQQIVDPVALTPEATGHFCQMNLLEHEGPKAQVHLEGLPGAPLFFSQVRDAVAYMRLPEQTHRILAVWVNDMGAPGADWADPGAENWIALDSAQFVIGSRRDGGMGAPEIVPFADTAAAQAFMAANGGTLVALDDIPDSAVIAPVQIGDDTEDDADFDRRLQSLSNRNEG</sequence>
<reference evidence="2" key="1">
    <citation type="journal article" date="2010" name="ISME J.">
        <title>The complete genome sequence of the algal symbiont Dinoroseobacter shibae: a hitchhiker's guide to life in the sea.</title>
        <authorList>
            <person name="Wagner-Dobler I."/>
            <person name="Ballhausen B."/>
            <person name="Berger M."/>
            <person name="Brinkhoff T."/>
            <person name="Buchholz I."/>
            <person name="Bunk B."/>
            <person name="Cypionka H."/>
            <person name="Daniel R."/>
            <person name="Drepper T."/>
            <person name="Gerdts G."/>
            <person name="Hahnke S."/>
            <person name="Han C."/>
            <person name="Jahn D."/>
            <person name="Kalhoefer D."/>
            <person name="Kiss H."/>
            <person name="Klenk H.P."/>
            <person name="Kyrpides N."/>
            <person name="Liebl W."/>
            <person name="Liesegang H."/>
            <person name="Meincke L."/>
            <person name="Pati A."/>
            <person name="Petersen J."/>
            <person name="Piekarski T."/>
            <person name="Pommerenke C."/>
            <person name="Pradella S."/>
            <person name="Pukall R."/>
            <person name="Rabus R."/>
            <person name="Stackebrandt E."/>
            <person name="Thole S."/>
            <person name="Thompson L."/>
            <person name="Tielen P."/>
            <person name="Tomasch J."/>
            <person name="von Jan M."/>
            <person name="Wanphrut N."/>
            <person name="Wichels A."/>
            <person name="Zech H."/>
            <person name="Simon M."/>
        </authorList>
    </citation>
    <scope>NUCLEOTIDE SEQUENCE [LARGE SCALE GENOMIC DNA]</scope>
    <source>
        <strain evidence="2">DSM 16493 / NCIMB 14021 / DFL 12</strain>
    </source>
</reference>
<dbReference type="Gene3D" id="3.30.70.2060">
    <property type="match status" value="1"/>
</dbReference>
<dbReference type="HOGENOM" id="CLU_096026_0_1_5"/>
<dbReference type="PANTHER" id="PTHR41247">
    <property type="entry name" value="HTH-TYPE TRANSCRIPTIONAL REPRESSOR YCNK"/>
    <property type="match status" value="1"/>
</dbReference>
<dbReference type="InterPro" id="IPR008719">
    <property type="entry name" value="N2O_reductase_NosL"/>
</dbReference>
<dbReference type="eggNOG" id="COG4314">
    <property type="taxonomic scope" value="Bacteria"/>
</dbReference>
<dbReference type="PANTHER" id="PTHR41247:SF1">
    <property type="entry name" value="HTH-TYPE TRANSCRIPTIONAL REPRESSOR YCNK"/>
    <property type="match status" value="1"/>
</dbReference>
<dbReference type="Gene3D" id="3.30.70.2050">
    <property type="match status" value="1"/>
</dbReference>
<keyword evidence="2" id="KW-1185">Reference proteome</keyword>
<protein>
    <submittedName>
        <fullName evidence="1">Nitrous oxide reductase accessory protein NosL</fullName>
    </submittedName>
</protein>